<accession>A0A165PCQ4</accession>
<dbReference type="InParanoid" id="A0A165PCQ4"/>
<sequence>MLLVIQVLCISLLGLVYWYNSCLRVLHTLTFFGTVQSTIIAFDTGTRETVAMKASNSNQTQLQDILPERMAGHKVYKVIQALPEK</sequence>
<evidence type="ECO:0000313" key="2">
    <source>
        <dbReference type="Proteomes" id="UP000076761"/>
    </source>
</evidence>
<proteinExistence type="predicted"/>
<name>A0A165PCQ4_9AGAM</name>
<organism evidence="1 2">
    <name type="scientific">Neolentinus lepideus HHB14362 ss-1</name>
    <dbReference type="NCBI Taxonomy" id="1314782"/>
    <lineage>
        <taxon>Eukaryota</taxon>
        <taxon>Fungi</taxon>
        <taxon>Dikarya</taxon>
        <taxon>Basidiomycota</taxon>
        <taxon>Agaricomycotina</taxon>
        <taxon>Agaricomycetes</taxon>
        <taxon>Gloeophyllales</taxon>
        <taxon>Gloeophyllaceae</taxon>
        <taxon>Neolentinus</taxon>
    </lineage>
</organism>
<protein>
    <submittedName>
        <fullName evidence="1">Uncharacterized protein</fullName>
    </submittedName>
</protein>
<keyword evidence="2" id="KW-1185">Reference proteome</keyword>
<reference evidence="1 2" key="1">
    <citation type="journal article" date="2016" name="Mol. Biol. Evol.">
        <title>Comparative Genomics of Early-Diverging Mushroom-Forming Fungi Provides Insights into the Origins of Lignocellulose Decay Capabilities.</title>
        <authorList>
            <person name="Nagy L.G."/>
            <person name="Riley R."/>
            <person name="Tritt A."/>
            <person name="Adam C."/>
            <person name="Daum C."/>
            <person name="Floudas D."/>
            <person name="Sun H."/>
            <person name="Yadav J.S."/>
            <person name="Pangilinan J."/>
            <person name="Larsson K.H."/>
            <person name="Matsuura K."/>
            <person name="Barry K."/>
            <person name="Labutti K."/>
            <person name="Kuo R."/>
            <person name="Ohm R.A."/>
            <person name="Bhattacharya S.S."/>
            <person name="Shirouzu T."/>
            <person name="Yoshinaga Y."/>
            <person name="Martin F.M."/>
            <person name="Grigoriev I.V."/>
            <person name="Hibbett D.S."/>
        </authorList>
    </citation>
    <scope>NUCLEOTIDE SEQUENCE [LARGE SCALE GENOMIC DNA]</scope>
    <source>
        <strain evidence="1 2">HHB14362 ss-1</strain>
    </source>
</reference>
<dbReference type="Proteomes" id="UP000076761">
    <property type="component" value="Unassembled WGS sequence"/>
</dbReference>
<gene>
    <name evidence="1" type="ORF">NEOLEDRAFT_815972</name>
</gene>
<dbReference type="EMBL" id="KV425614">
    <property type="protein sequence ID" value="KZT20845.1"/>
    <property type="molecule type" value="Genomic_DNA"/>
</dbReference>
<evidence type="ECO:0000313" key="1">
    <source>
        <dbReference type="EMBL" id="KZT20845.1"/>
    </source>
</evidence>
<dbReference type="AlphaFoldDB" id="A0A165PCQ4"/>